<dbReference type="GO" id="GO:0009035">
    <property type="term" value="F:type I site-specific deoxyribonuclease activity"/>
    <property type="evidence" value="ECO:0007669"/>
    <property type="project" value="UniProtKB-EC"/>
</dbReference>
<dbReference type="Pfam" id="PF13643">
    <property type="entry name" value="DUF4145"/>
    <property type="match status" value="1"/>
</dbReference>
<dbReference type="SUPFAM" id="SSF52540">
    <property type="entry name" value="P-loop containing nucleoside triphosphate hydrolases"/>
    <property type="match status" value="2"/>
</dbReference>
<dbReference type="REBASE" id="7218">
    <property type="entry name" value="RbaORF11618P"/>
</dbReference>
<dbReference type="AlphaFoldDB" id="Q7UE32"/>
<dbReference type="EMBL" id="BX294153">
    <property type="protein sequence ID" value="CAD79220.1"/>
    <property type="molecule type" value="Genomic_DNA"/>
</dbReference>
<dbReference type="PANTHER" id="PTHR47396:SF1">
    <property type="entry name" value="ATP-DEPENDENT HELICASE IRC3-RELATED"/>
    <property type="match status" value="1"/>
</dbReference>
<dbReference type="PROSITE" id="PS51192">
    <property type="entry name" value="HELICASE_ATP_BIND_1"/>
    <property type="match status" value="1"/>
</dbReference>
<sequence length="1137" mass="130067">MSNFDFLTSEWKDIHEAASKAESAAIPDPRTSCFYARRTLELAARWAYKFDRALKLPYQDNLSALIHEPTFKQTAGDAVFNKAKLINKRGNDAVHSHRDVSEADAVSTVQELFHFCYWFARLYARRNRPDPALTFDPAILPTTAIPKQTLNQLKLLETQLKEKDEKLSVLLADKDKLDAEIKLLRTEVAKAKKAAEKIQDDHDYNEAETRDRWIDELLKESGWPLDQKRDLEFPVTGMPNTKGEGFVDYVLWGDDGKPLAVVEAKRTRRDPRAGEQQAKLYADCLEAIYGQRPIIFYTNGYEHWIWDDAMYAPRRVQGFYKKAELELLILRRSSRRDLASATIDDTIVERYYQTRAIRRIGESFEKDNERKSLLVMATGSGKTRTVIALCDLLIRCNWAKRVLFLADRVALVNQATNAFKAFLPDSSPVNLVTEKDSEGRVYLSTYPTMMGLIDEAKDGQRRFGVGHFDLVVIDEAHRSVYQKYGAIFDYFDSLLVGLTATPKDEIDKNTYGLFDLETGVPTDAYDLDEAVADKFLVPPKAVSVPLKFEREGIKYDDLSEEDKDEWDAKEWDEDVVRKGEVDSSAVNKWLFNEDTVDKVLEHLMTRGQYVAGGDLLGKTIIFAKNQGHADFIKERFDINYPHYKGEFARIITFKTEYAQTVIDSFSNKDKLPQIAISVDMLDTGIDVPEVLNLVFFKLVRSKTKFWQMVGRGTRLCPDLFGPGQDKEFFYIFDYCQNLEYFSQNPAGSAGSTAESLSTRLFKRRLELIRFLDGKELPATAEAISEADAGYEADPTSETQVRALAARFLHRQVASMNLENFLVRAHRRSVEKFAKKEAWEQLKEAEIQELADEVAPLPTQMERESEEAKRFDLLLLNLQLSLLNKEPAYERLRQQVVAIAGLLEEKHTIPMVNQQMIHIEAIQTEEWWADVTLPMLEVIRRRLRDLVQFIEKAKRKPVYTNFDDMLGDEVEVGLDEFVGTDTFERFRSKAQAFLREHLGIDAVRKLRTNETLTKADLDDLERILLDNEIGNHEYIEQAKQESEGFGVFVRSLVGIDREVAKRLFGEFLQGSVYNANQIEFINLIVNQLVDHGIVDASLLYESPFTDISPQGPDAIFTSEEVDKIMQLLDDIKASAIAA</sequence>
<dbReference type="GO" id="GO:0009307">
    <property type="term" value="P:DNA restriction-modification system"/>
    <property type="evidence" value="ECO:0000318"/>
    <property type="project" value="GO_Central"/>
</dbReference>
<dbReference type="InterPro" id="IPR050742">
    <property type="entry name" value="Helicase_Restrict-Modif_Enz"/>
</dbReference>
<dbReference type="EC" id="3.1.21.3" evidence="3"/>
<dbReference type="RefSeq" id="WP_011123348.1">
    <property type="nucleotide sequence ID" value="NC_005027.1"/>
</dbReference>
<dbReference type="GO" id="GO:0005829">
    <property type="term" value="C:cytosol"/>
    <property type="evidence" value="ECO:0000318"/>
    <property type="project" value="GO_Central"/>
</dbReference>
<dbReference type="InterPro" id="IPR001650">
    <property type="entry name" value="Helicase_C-like"/>
</dbReference>
<dbReference type="InterPro" id="IPR029464">
    <property type="entry name" value="HSDR_N"/>
</dbReference>
<dbReference type="InterPro" id="IPR014001">
    <property type="entry name" value="Helicase_ATP-bd"/>
</dbReference>
<dbReference type="CDD" id="cd18032">
    <property type="entry name" value="DEXHc_RE_I_III_res"/>
    <property type="match status" value="1"/>
</dbReference>
<dbReference type="Pfam" id="PF00271">
    <property type="entry name" value="Helicase_C"/>
    <property type="match status" value="1"/>
</dbReference>
<name>Q7UE32_RHOBA</name>
<dbReference type="PANTHER" id="PTHR47396">
    <property type="entry name" value="TYPE I RESTRICTION ENZYME ECOKI R PROTEIN"/>
    <property type="match status" value="1"/>
</dbReference>
<feature type="domain" description="Helicase ATP-binding" evidence="2">
    <location>
        <begin position="363"/>
        <end position="520"/>
    </location>
</feature>
<protein>
    <submittedName>
        <fullName evidence="3">Type I restriction enzyme, R protein</fullName>
        <ecNumber evidence="3">3.1.21.3</ecNumber>
    </submittedName>
</protein>
<dbReference type="STRING" id="243090.RB11622"/>
<evidence type="ECO:0000259" key="2">
    <source>
        <dbReference type="PROSITE" id="PS51192"/>
    </source>
</evidence>
<dbReference type="Proteomes" id="UP000001025">
    <property type="component" value="Chromosome"/>
</dbReference>
<accession>Q7UE32</accession>
<dbReference type="KEGG" id="rba:RB11622"/>
<dbReference type="GO" id="GO:0005524">
    <property type="term" value="F:ATP binding"/>
    <property type="evidence" value="ECO:0007669"/>
    <property type="project" value="UniProtKB-KW"/>
</dbReference>
<dbReference type="EnsemblBacteria" id="CAD79220">
    <property type="protein sequence ID" value="CAD79220"/>
    <property type="gene ID" value="RB11622"/>
</dbReference>
<dbReference type="InterPro" id="IPR025285">
    <property type="entry name" value="DUF4145"/>
</dbReference>
<proteinExistence type="predicted"/>
<evidence type="ECO:0000313" key="3">
    <source>
        <dbReference type="EMBL" id="CAD79220.1"/>
    </source>
</evidence>
<dbReference type="Pfam" id="PF13588">
    <property type="entry name" value="HSDR_N_2"/>
    <property type="match status" value="1"/>
</dbReference>
<dbReference type="InParanoid" id="Q7UE32"/>
<feature type="coiled-coil region" evidence="1">
    <location>
        <begin position="153"/>
        <end position="201"/>
    </location>
</feature>
<dbReference type="SMART" id="SM00487">
    <property type="entry name" value="DEXDc"/>
    <property type="match status" value="1"/>
</dbReference>
<dbReference type="GO" id="GO:0003677">
    <property type="term" value="F:DNA binding"/>
    <property type="evidence" value="ECO:0007669"/>
    <property type="project" value="UniProtKB-KW"/>
</dbReference>
<dbReference type="eggNOG" id="COG4096">
    <property type="taxonomic scope" value="Bacteria"/>
</dbReference>
<gene>
    <name evidence="3" type="ordered locus">RB11622</name>
</gene>
<dbReference type="CDD" id="cd18799">
    <property type="entry name" value="SF2_C_EcoAI-like"/>
    <property type="match status" value="1"/>
</dbReference>
<dbReference type="Gene3D" id="3.90.1570.30">
    <property type="match status" value="1"/>
</dbReference>
<dbReference type="OrthoDB" id="9758243at2"/>
<dbReference type="InterPro" id="IPR006935">
    <property type="entry name" value="Helicase/UvrB_N"/>
</dbReference>
<keyword evidence="1" id="KW-0175">Coiled coil</keyword>
<organism evidence="3 4">
    <name type="scientific">Rhodopirellula baltica (strain DSM 10527 / NCIMB 13988 / SH1)</name>
    <dbReference type="NCBI Taxonomy" id="243090"/>
    <lineage>
        <taxon>Bacteria</taxon>
        <taxon>Pseudomonadati</taxon>
        <taxon>Planctomycetota</taxon>
        <taxon>Planctomycetia</taxon>
        <taxon>Pirellulales</taxon>
        <taxon>Pirellulaceae</taxon>
        <taxon>Rhodopirellula</taxon>
    </lineage>
</organism>
<dbReference type="Gene3D" id="3.40.50.300">
    <property type="entry name" value="P-loop containing nucleotide triphosphate hydrolases"/>
    <property type="match status" value="2"/>
</dbReference>
<reference evidence="3 4" key="1">
    <citation type="journal article" date="2003" name="Proc. Natl. Acad. Sci. U.S.A.">
        <title>Complete genome sequence of the marine planctomycete Pirellula sp. strain 1.</title>
        <authorList>
            <person name="Gloeckner F.O."/>
            <person name="Kube M."/>
            <person name="Bauer M."/>
            <person name="Teeling H."/>
            <person name="Lombardot T."/>
            <person name="Ludwig W."/>
            <person name="Gade D."/>
            <person name="Beck A."/>
            <person name="Borzym K."/>
            <person name="Heitmann K."/>
            <person name="Rabus R."/>
            <person name="Schlesner H."/>
            <person name="Amann R."/>
            <person name="Reinhardt R."/>
        </authorList>
    </citation>
    <scope>NUCLEOTIDE SEQUENCE [LARGE SCALE GENOMIC DNA]</scope>
    <source>
        <strain evidence="4">DSM 10527 / NCIMB 13988 / SH1</strain>
    </source>
</reference>
<dbReference type="Pfam" id="PF08463">
    <property type="entry name" value="EcoEI_R_C"/>
    <property type="match status" value="1"/>
</dbReference>
<dbReference type="Pfam" id="PF04851">
    <property type="entry name" value="ResIII"/>
    <property type="match status" value="1"/>
</dbReference>
<keyword evidence="3" id="KW-0378">Hydrolase</keyword>
<dbReference type="HOGENOM" id="CLU_009326_0_0_0"/>
<evidence type="ECO:0000313" key="4">
    <source>
        <dbReference type="Proteomes" id="UP000001025"/>
    </source>
</evidence>
<dbReference type="PATRIC" id="fig|243090.15.peg.5626"/>
<keyword evidence="4" id="KW-1185">Reference proteome</keyword>
<dbReference type="InterPro" id="IPR013670">
    <property type="entry name" value="EcoEI_R_C_dom"/>
</dbReference>
<evidence type="ECO:0000256" key="1">
    <source>
        <dbReference type="SAM" id="Coils"/>
    </source>
</evidence>
<dbReference type="InterPro" id="IPR027417">
    <property type="entry name" value="P-loop_NTPase"/>
</dbReference>